<name>A0A0C5G8T0_9ACTN</name>
<organism evidence="2 3">
    <name type="scientific">Streptomyces cyaneogriseus subsp. noncyanogenus</name>
    <dbReference type="NCBI Taxonomy" id="477245"/>
    <lineage>
        <taxon>Bacteria</taxon>
        <taxon>Bacillati</taxon>
        <taxon>Actinomycetota</taxon>
        <taxon>Actinomycetes</taxon>
        <taxon>Kitasatosporales</taxon>
        <taxon>Streptomycetaceae</taxon>
        <taxon>Streptomyces</taxon>
    </lineage>
</organism>
<protein>
    <submittedName>
        <fullName evidence="2">Uncharacterized protein</fullName>
    </submittedName>
</protein>
<dbReference type="Proteomes" id="UP000032234">
    <property type="component" value="Chromosome"/>
</dbReference>
<dbReference type="PATRIC" id="fig|477245.3.peg.5988"/>
<dbReference type="KEGG" id="scw:TU94_28225"/>
<proteinExistence type="predicted"/>
<evidence type="ECO:0000313" key="2">
    <source>
        <dbReference type="EMBL" id="AJP04754.1"/>
    </source>
</evidence>
<evidence type="ECO:0000313" key="3">
    <source>
        <dbReference type="Proteomes" id="UP000032234"/>
    </source>
</evidence>
<accession>A0A0C5G8T0</accession>
<dbReference type="EMBL" id="CP010849">
    <property type="protein sequence ID" value="AJP04754.1"/>
    <property type="molecule type" value="Genomic_DNA"/>
</dbReference>
<keyword evidence="3" id="KW-1185">Reference proteome</keyword>
<dbReference type="AlphaFoldDB" id="A0A0C5G8T0"/>
<dbReference type="HOGENOM" id="CLU_2572260_0_0_11"/>
<dbReference type="OrthoDB" id="4568770at2"/>
<gene>
    <name evidence="2" type="ORF">TU94_28225</name>
</gene>
<evidence type="ECO:0000256" key="1">
    <source>
        <dbReference type="SAM" id="MobiDB-lite"/>
    </source>
</evidence>
<sequence>MTTDHTPTPAVRQIWQDNDPRSPNRYLKITAVDGTHATMRQVAITPQGATAVPSGARATRIRLDRLRPTSTGYRYIRTDPA</sequence>
<dbReference type="RefSeq" id="WP_044385812.1">
    <property type="nucleotide sequence ID" value="NZ_CP010849.1"/>
</dbReference>
<feature type="region of interest" description="Disordered" evidence="1">
    <location>
        <begin position="1"/>
        <end position="22"/>
    </location>
</feature>
<reference evidence="2 3" key="1">
    <citation type="submission" date="2015-02" db="EMBL/GenBank/DDBJ databases">
        <title>Genome sequence of thermotolerant Streptomyces cyaneogriseus subsp. Noncyanogenus NMWT1, the producer of nematocidal antibiotics nemadectin.</title>
        <authorList>
            <person name="Wang H."/>
            <person name="Li C."/>
            <person name="Xiang W."/>
            <person name="Wang X."/>
        </authorList>
    </citation>
    <scope>NUCLEOTIDE SEQUENCE [LARGE SCALE GENOMIC DNA]</scope>
    <source>
        <strain evidence="2 3">NMWT 1</strain>
    </source>
</reference>